<proteinExistence type="predicted"/>
<reference evidence="2 3" key="1">
    <citation type="submission" date="2018-10" db="EMBL/GenBank/DDBJ databases">
        <authorList>
            <person name="Ekblom R."/>
            <person name="Jareborg N."/>
        </authorList>
    </citation>
    <scope>NUCLEOTIDE SEQUENCE [LARGE SCALE GENOMIC DNA]</scope>
    <source>
        <tissue evidence="2">Muscle</tissue>
    </source>
</reference>
<feature type="non-terminal residue" evidence="2">
    <location>
        <position position="1"/>
    </location>
</feature>
<dbReference type="Proteomes" id="UP000269945">
    <property type="component" value="Unassembled WGS sequence"/>
</dbReference>
<protein>
    <submittedName>
        <fullName evidence="2">Uncharacterized protein</fullName>
    </submittedName>
</protein>
<accession>A0A9X9M6M4</accession>
<dbReference type="AlphaFoldDB" id="A0A9X9M6M4"/>
<organism evidence="2 3">
    <name type="scientific">Gulo gulo</name>
    <name type="common">Wolverine</name>
    <name type="synonym">Gluton</name>
    <dbReference type="NCBI Taxonomy" id="48420"/>
    <lineage>
        <taxon>Eukaryota</taxon>
        <taxon>Metazoa</taxon>
        <taxon>Chordata</taxon>
        <taxon>Craniata</taxon>
        <taxon>Vertebrata</taxon>
        <taxon>Euteleostomi</taxon>
        <taxon>Mammalia</taxon>
        <taxon>Eutheria</taxon>
        <taxon>Laurasiatheria</taxon>
        <taxon>Carnivora</taxon>
        <taxon>Caniformia</taxon>
        <taxon>Musteloidea</taxon>
        <taxon>Mustelidae</taxon>
        <taxon>Guloninae</taxon>
        <taxon>Gulo</taxon>
    </lineage>
</organism>
<name>A0A9X9M6M4_GULGU</name>
<gene>
    <name evidence="2" type="ORF">BN2614_LOCUS1</name>
</gene>
<evidence type="ECO:0000256" key="1">
    <source>
        <dbReference type="SAM" id="MobiDB-lite"/>
    </source>
</evidence>
<sequence length="103" mass="10915">PLRGKPCGPQPHPPRAQGRTGAATVKQPTAITAPRPAGPAMLSLLLILSGLGRLTAGPHLETSLLQITVPRKIETNTSDGEILETQVIKKSLFLKINVLLLLD</sequence>
<comment type="caution">
    <text evidence="2">The sequence shown here is derived from an EMBL/GenBank/DDBJ whole genome shotgun (WGS) entry which is preliminary data.</text>
</comment>
<dbReference type="EMBL" id="CYRY02043520">
    <property type="protein sequence ID" value="VCX37965.1"/>
    <property type="molecule type" value="Genomic_DNA"/>
</dbReference>
<feature type="region of interest" description="Disordered" evidence="1">
    <location>
        <begin position="1"/>
        <end position="33"/>
    </location>
</feature>
<keyword evidence="3" id="KW-1185">Reference proteome</keyword>
<evidence type="ECO:0000313" key="3">
    <source>
        <dbReference type="Proteomes" id="UP000269945"/>
    </source>
</evidence>
<evidence type="ECO:0000313" key="2">
    <source>
        <dbReference type="EMBL" id="VCX37965.1"/>
    </source>
</evidence>